<evidence type="ECO:0000313" key="3">
    <source>
        <dbReference type="Proteomes" id="UP001589890"/>
    </source>
</evidence>
<sequence length="42" mass="4559">MGPEDFCRRTNRNGDRADPGADDDNDAERDGKTGDQESMSGV</sequence>
<comment type="caution">
    <text evidence="2">The sequence shown here is derived from an EMBL/GenBank/DDBJ whole genome shotgun (WGS) entry which is preliminary data.</text>
</comment>
<accession>A0ABV6QFR2</accession>
<proteinExistence type="predicted"/>
<name>A0ABV6QFR2_9ACTN</name>
<keyword evidence="3" id="KW-1185">Reference proteome</keyword>
<dbReference type="RefSeq" id="WP_380044171.1">
    <property type="nucleotide sequence ID" value="NZ_JBHLTC010000005.1"/>
</dbReference>
<feature type="compositionally biased region" description="Basic and acidic residues" evidence="1">
    <location>
        <begin position="1"/>
        <end position="19"/>
    </location>
</feature>
<evidence type="ECO:0000313" key="2">
    <source>
        <dbReference type="EMBL" id="MFC0623472.1"/>
    </source>
</evidence>
<gene>
    <name evidence="2" type="ORF">ACFFGN_05320</name>
</gene>
<dbReference type="Proteomes" id="UP001589890">
    <property type="component" value="Unassembled WGS sequence"/>
</dbReference>
<feature type="region of interest" description="Disordered" evidence="1">
    <location>
        <begin position="1"/>
        <end position="42"/>
    </location>
</feature>
<dbReference type="EMBL" id="JBHLTC010000005">
    <property type="protein sequence ID" value="MFC0623472.1"/>
    <property type="molecule type" value="Genomic_DNA"/>
</dbReference>
<reference evidence="2 3" key="1">
    <citation type="submission" date="2024-09" db="EMBL/GenBank/DDBJ databases">
        <authorList>
            <person name="Sun Q."/>
            <person name="Mori K."/>
        </authorList>
    </citation>
    <scope>NUCLEOTIDE SEQUENCE [LARGE SCALE GENOMIC DNA]</scope>
    <source>
        <strain evidence="2 3">CGMCC 1.15906</strain>
    </source>
</reference>
<evidence type="ECO:0000256" key="1">
    <source>
        <dbReference type="SAM" id="MobiDB-lite"/>
    </source>
</evidence>
<organism evidence="2 3">
    <name type="scientific">Kribbella deserti</name>
    <dbReference type="NCBI Taxonomy" id="1926257"/>
    <lineage>
        <taxon>Bacteria</taxon>
        <taxon>Bacillati</taxon>
        <taxon>Actinomycetota</taxon>
        <taxon>Actinomycetes</taxon>
        <taxon>Propionibacteriales</taxon>
        <taxon>Kribbellaceae</taxon>
        <taxon>Kribbella</taxon>
    </lineage>
</organism>
<protein>
    <submittedName>
        <fullName evidence="2">Uncharacterized protein</fullName>
    </submittedName>
</protein>